<dbReference type="SMART" id="SM00232">
    <property type="entry name" value="JAB_MPN"/>
    <property type="match status" value="1"/>
</dbReference>
<evidence type="ECO:0000256" key="3">
    <source>
        <dbReference type="ARBA" id="ARBA00022917"/>
    </source>
</evidence>
<evidence type="ECO:0000313" key="7">
    <source>
        <dbReference type="Proteomes" id="UP000054097"/>
    </source>
</evidence>
<dbReference type="PANTHER" id="PTHR10410">
    <property type="entry name" value="EUKARYOTIC TRANSLATION INITIATION FACTOR 3 -RELATED"/>
    <property type="match status" value="1"/>
</dbReference>
<evidence type="ECO:0000256" key="2">
    <source>
        <dbReference type="ARBA" id="ARBA00022540"/>
    </source>
</evidence>
<keyword evidence="7" id="KW-1185">Reference proteome</keyword>
<dbReference type="EMBL" id="KN824279">
    <property type="protein sequence ID" value="KIM33011.1"/>
    <property type="molecule type" value="Genomic_DNA"/>
</dbReference>
<protein>
    <recommendedName>
        <fullName evidence="4">Eukaryotic translation initiation factor 3 subunit H</fullName>
        <shortName evidence="4">eIF3h</shortName>
    </recommendedName>
</protein>
<comment type="subunit">
    <text evidence="4">Component of the eukaryotic translation initiation factor 3 (eIF-3) complex.</text>
</comment>
<dbReference type="OrthoDB" id="10265695at2759"/>
<dbReference type="Pfam" id="PF01398">
    <property type="entry name" value="JAB"/>
    <property type="match status" value="1"/>
</dbReference>
<accession>A0A0C3BNH5</accession>
<proteinExistence type="inferred from homology"/>
<dbReference type="GO" id="GO:0008237">
    <property type="term" value="F:metallopeptidase activity"/>
    <property type="evidence" value="ECO:0007669"/>
    <property type="project" value="InterPro"/>
</dbReference>
<keyword evidence="3 4" id="KW-0648">Protein biosynthesis</keyword>
<evidence type="ECO:0000313" key="6">
    <source>
        <dbReference type="EMBL" id="KIM33011.1"/>
    </source>
</evidence>
<dbReference type="InterPro" id="IPR050242">
    <property type="entry name" value="JAMM_MPN+_peptidase_M67A"/>
</dbReference>
<gene>
    <name evidence="6" type="ORF">M408DRAFT_190717</name>
</gene>
<dbReference type="GO" id="GO:0033290">
    <property type="term" value="C:eukaryotic 48S preinitiation complex"/>
    <property type="evidence" value="ECO:0007669"/>
    <property type="project" value="UniProtKB-UniRule"/>
</dbReference>
<keyword evidence="2 4" id="KW-0396">Initiation factor</keyword>
<reference evidence="6 7" key="1">
    <citation type="submission" date="2014-04" db="EMBL/GenBank/DDBJ databases">
        <authorList>
            <consortium name="DOE Joint Genome Institute"/>
            <person name="Kuo A."/>
            <person name="Zuccaro A."/>
            <person name="Kohler A."/>
            <person name="Nagy L.G."/>
            <person name="Floudas D."/>
            <person name="Copeland A."/>
            <person name="Barry K.W."/>
            <person name="Cichocki N."/>
            <person name="Veneault-Fourrey C."/>
            <person name="LaButti K."/>
            <person name="Lindquist E.A."/>
            <person name="Lipzen A."/>
            <person name="Lundell T."/>
            <person name="Morin E."/>
            <person name="Murat C."/>
            <person name="Sun H."/>
            <person name="Tunlid A."/>
            <person name="Henrissat B."/>
            <person name="Grigoriev I.V."/>
            <person name="Hibbett D.S."/>
            <person name="Martin F."/>
            <person name="Nordberg H.P."/>
            <person name="Cantor M.N."/>
            <person name="Hua S.X."/>
        </authorList>
    </citation>
    <scope>NUCLEOTIDE SEQUENCE [LARGE SCALE GENOMIC DNA]</scope>
    <source>
        <strain evidence="6 7">MAFF 305830</strain>
    </source>
</reference>
<dbReference type="Proteomes" id="UP000054097">
    <property type="component" value="Unassembled WGS sequence"/>
</dbReference>
<evidence type="ECO:0000256" key="4">
    <source>
        <dbReference type="HAMAP-Rule" id="MF_03007"/>
    </source>
</evidence>
<dbReference type="InterPro" id="IPR045810">
    <property type="entry name" value="eIF3h_C"/>
</dbReference>
<evidence type="ECO:0000256" key="1">
    <source>
        <dbReference type="ARBA" id="ARBA00022490"/>
    </source>
</evidence>
<dbReference type="GO" id="GO:0016282">
    <property type="term" value="C:eukaryotic 43S preinitiation complex"/>
    <property type="evidence" value="ECO:0007669"/>
    <property type="project" value="UniProtKB-UniRule"/>
</dbReference>
<dbReference type="STRING" id="933852.A0A0C3BNH5"/>
<organism evidence="6 7">
    <name type="scientific">Serendipita vermifera MAFF 305830</name>
    <dbReference type="NCBI Taxonomy" id="933852"/>
    <lineage>
        <taxon>Eukaryota</taxon>
        <taxon>Fungi</taxon>
        <taxon>Dikarya</taxon>
        <taxon>Basidiomycota</taxon>
        <taxon>Agaricomycotina</taxon>
        <taxon>Agaricomycetes</taxon>
        <taxon>Sebacinales</taxon>
        <taxon>Serendipitaceae</taxon>
        <taxon>Serendipita</taxon>
    </lineage>
</organism>
<dbReference type="InterPro" id="IPR027524">
    <property type="entry name" value="eIF3h"/>
</dbReference>
<comment type="subcellular location">
    <subcellularLocation>
        <location evidence="4">Cytoplasm</location>
    </subcellularLocation>
</comment>
<dbReference type="Pfam" id="PF19445">
    <property type="entry name" value="eIF3h_C"/>
    <property type="match status" value="2"/>
</dbReference>
<dbReference type="HAMAP" id="MF_03007">
    <property type="entry name" value="eIF3h"/>
    <property type="match status" value="1"/>
</dbReference>
<dbReference type="Gene3D" id="3.40.140.10">
    <property type="entry name" value="Cytidine Deaminase, domain 2"/>
    <property type="match status" value="1"/>
</dbReference>
<name>A0A0C3BNH5_SERVB</name>
<dbReference type="AlphaFoldDB" id="A0A0C3BNH5"/>
<dbReference type="GO" id="GO:0001732">
    <property type="term" value="P:formation of cytoplasmic translation initiation complex"/>
    <property type="evidence" value="ECO:0007669"/>
    <property type="project" value="UniProtKB-UniRule"/>
</dbReference>
<evidence type="ECO:0000259" key="5">
    <source>
        <dbReference type="SMART" id="SM00232"/>
    </source>
</evidence>
<dbReference type="GO" id="GO:0003743">
    <property type="term" value="F:translation initiation factor activity"/>
    <property type="evidence" value="ECO:0007669"/>
    <property type="project" value="UniProtKB-UniRule"/>
</dbReference>
<keyword evidence="1 4" id="KW-0963">Cytoplasm</keyword>
<feature type="domain" description="JAB1/MPN/MOV34 metalloenzyme" evidence="5">
    <location>
        <begin position="49"/>
        <end position="182"/>
    </location>
</feature>
<reference evidence="7" key="2">
    <citation type="submission" date="2015-01" db="EMBL/GenBank/DDBJ databases">
        <title>Evolutionary Origins and Diversification of the Mycorrhizal Mutualists.</title>
        <authorList>
            <consortium name="DOE Joint Genome Institute"/>
            <consortium name="Mycorrhizal Genomics Consortium"/>
            <person name="Kohler A."/>
            <person name="Kuo A."/>
            <person name="Nagy L.G."/>
            <person name="Floudas D."/>
            <person name="Copeland A."/>
            <person name="Barry K.W."/>
            <person name="Cichocki N."/>
            <person name="Veneault-Fourrey C."/>
            <person name="LaButti K."/>
            <person name="Lindquist E.A."/>
            <person name="Lipzen A."/>
            <person name="Lundell T."/>
            <person name="Morin E."/>
            <person name="Murat C."/>
            <person name="Riley R."/>
            <person name="Ohm R."/>
            <person name="Sun H."/>
            <person name="Tunlid A."/>
            <person name="Henrissat B."/>
            <person name="Grigoriev I.V."/>
            <person name="Hibbett D.S."/>
            <person name="Martin F."/>
        </authorList>
    </citation>
    <scope>NUCLEOTIDE SEQUENCE [LARGE SCALE GENOMIC DNA]</scope>
    <source>
        <strain evidence="7">MAFF 305830</strain>
    </source>
</reference>
<sequence>MATSMAAAIAASLPAPTAATPSSVKPTYDAIPASMSKVIDIQAEIPITSVQLDAMVVSKIIKHGRESAFGTGTLLGLDFDGTVEVSNCFSLPAFPEEEDKAAKAVAQANYQRKVIGHLREVQGDENAVGFYQTTTVPLRQSLVDLQAADNARLRQGGILVVHDPSQASRGIASFRAYRLTPQFMSAYKQKKFATQSLIEHRLTFSSIFEELPIRIHTSALASAFLSMVSKPSSPTTLQSYAARSMTTLARPYSSLPPDFSHLDLGLPSAVTRNLEQVVEGLDSYRTEENNVAYLTRQIAREKTRADAYVTTRKEENARRIAQGLSPLPEEDVSRLFKIPPEPSRLESMLLLGQIDASAKNLEEATGTGLVRIYAAQDP</sequence>
<dbReference type="HOGENOM" id="CLU_044094_1_1_1"/>
<dbReference type="InterPro" id="IPR000555">
    <property type="entry name" value="JAMM/MPN+_dom"/>
</dbReference>
<dbReference type="GO" id="GO:0005852">
    <property type="term" value="C:eukaryotic translation initiation factor 3 complex"/>
    <property type="evidence" value="ECO:0007669"/>
    <property type="project" value="UniProtKB-UniRule"/>
</dbReference>
<comment type="similarity">
    <text evidence="4">Belongs to the eIF-3 subunit H family.</text>
</comment>
<dbReference type="CDD" id="cd08065">
    <property type="entry name" value="MPN_eIF3h"/>
    <property type="match status" value="1"/>
</dbReference>
<comment type="function">
    <text evidence="4">Component of the eukaryotic translation initiation factor 3 (eIF-3) complex, which is involved in protein synthesis of a specialized repertoire of mRNAs and, together with other initiation factors, stimulates binding of mRNA and methionyl-tRNAi to the 40S ribosome. The eIF-3 complex specifically targets and initiates translation of a subset of mRNAs involved in cell proliferation.</text>
</comment>